<dbReference type="Proteomes" id="UP000182692">
    <property type="component" value="Unassembled WGS sequence"/>
</dbReference>
<protein>
    <submittedName>
        <fullName evidence="1">Uncharacterized protein</fullName>
    </submittedName>
</protein>
<gene>
    <name evidence="1" type="ORF">SAMN03084138_04491</name>
</gene>
<evidence type="ECO:0000313" key="1">
    <source>
        <dbReference type="EMBL" id="SFQ24971.1"/>
    </source>
</evidence>
<sequence>MSFFVPSAESQEHAESIYSSIAKNVNAPVSDQRIAQLAWSHEGQEVSANVGEPLPSCFGAEDEVVIAIYDCGDVFKVCTPNRGAICFDPVVASKAQISSVNFF</sequence>
<accession>A0A1I5WZD5</accession>
<evidence type="ECO:0000313" key="2">
    <source>
        <dbReference type="Proteomes" id="UP000182692"/>
    </source>
</evidence>
<dbReference type="OrthoDB" id="8482106at2"/>
<dbReference type="AlphaFoldDB" id="A0A1I5WZD5"/>
<dbReference type="GeneID" id="35869861"/>
<reference evidence="1 2" key="1">
    <citation type="submission" date="2016-10" db="EMBL/GenBank/DDBJ databases">
        <authorList>
            <person name="de Groot N.N."/>
        </authorList>
    </citation>
    <scope>NUCLEOTIDE SEQUENCE [LARGE SCALE GENOMIC DNA]</scope>
    <source>
        <strain evidence="1 2">DSM 15893</strain>
    </source>
</reference>
<dbReference type="EMBL" id="FOWR01000054">
    <property type="protein sequence ID" value="SFQ24971.1"/>
    <property type="molecule type" value="Genomic_DNA"/>
</dbReference>
<name>A0A1I5WZD5_9GAMM</name>
<organism evidence="1 2">
    <name type="scientific">Enterovibrio norvegicus DSM 15893</name>
    <dbReference type="NCBI Taxonomy" id="1121869"/>
    <lineage>
        <taxon>Bacteria</taxon>
        <taxon>Pseudomonadati</taxon>
        <taxon>Pseudomonadota</taxon>
        <taxon>Gammaproteobacteria</taxon>
        <taxon>Vibrionales</taxon>
        <taxon>Vibrionaceae</taxon>
        <taxon>Enterovibrio</taxon>
    </lineage>
</organism>
<dbReference type="RefSeq" id="WP_017009721.1">
    <property type="nucleotide sequence ID" value="NZ_FOWR01000054.1"/>
</dbReference>
<proteinExistence type="predicted"/>